<feature type="domain" description="Apple" evidence="4">
    <location>
        <begin position="174"/>
        <end position="258"/>
    </location>
</feature>
<dbReference type="InterPro" id="IPR056953">
    <property type="entry name" value="CUT_N"/>
</dbReference>
<dbReference type="RefSeq" id="XP_030081267.1">
    <property type="nucleotide sequence ID" value="XM_030225407.1"/>
</dbReference>
<evidence type="ECO:0000313" key="6">
    <source>
        <dbReference type="Proteomes" id="UP000504633"/>
    </source>
</evidence>
<dbReference type="Pfam" id="PF25057">
    <property type="entry name" value="CUT_N"/>
    <property type="match status" value="1"/>
</dbReference>
<dbReference type="OrthoDB" id="5867217at2759"/>
<dbReference type="PROSITE" id="PS51034">
    <property type="entry name" value="ZP_2"/>
    <property type="match status" value="1"/>
</dbReference>
<feature type="domain" description="Apple" evidence="4">
    <location>
        <begin position="264"/>
        <end position="347"/>
    </location>
</feature>
<evidence type="ECO:0000313" key="9">
    <source>
        <dbReference type="RefSeq" id="XP_030081266.1"/>
    </source>
</evidence>
<dbReference type="GeneID" id="115483436"/>
<evidence type="ECO:0000256" key="1">
    <source>
        <dbReference type="SAM" id="MobiDB-lite"/>
    </source>
</evidence>
<feature type="signal peptide" evidence="3">
    <location>
        <begin position="1"/>
        <end position="35"/>
    </location>
</feature>
<dbReference type="OMA" id="CIVYCYI"/>
<dbReference type="Proteomes" id="UP000504633">
    <property type="component" value="Unplaced"/>
</dbReference>
<dbReference type="AlphaFoldDB" id="A0A6J2SVS9"/>
<keyword evidence="2" id="KW-0472">Membrane</keyword>
<dbReference type="SUPFAM" id="SSF57414">
    <property type="entry name" value="Hairpin loop containing domain-like"/>
    <property type="match status" value="2"/>
</dbReference>
<evidence type="ECO:0000256" key="3">
    <source>
        <dbReference type="SAM" id="SignalP"/>
    </source>
</evidence>
<dbReference type="SMART" id="SM00473">
    <property type="entry name" value="PAN_AP"/>
    <property type="match status" value="3"/>
</dbReference>
<feature type="region of interest" description="Disordered" evidence="1">
    <location>
        <begin position="109"/>
        <end position="147"/>
    </location>
</feature>
<dbReference type="InterPro" id="IPR052774">
    <property type="entry name" value="Celegans_DevNeuronal_Protein"/>
</dbReference>
<keyword evidence="2" id="KW-1133">Transmembrane helix</keyword>
<keyword evidence="6" id="KW-1185">Reference proteome</keyword>
<evidence type="ECO:0000256" key="2">
    <source>
        <dbReference type="SAM" id="Phobius"/>
    </source>
</evidence>
<keyword evidence="3" id="KW-0732">Signal</keyword>
<dbReference type="InterPro" id="IPR003609">
    <property type="entry name" value="Pan_app"/>
</dbReference>
<feature type="region of interest" description="Disordered" evidence="1">
    <location>
        <begin position="64"/>
        <end position="88"/>
    </location>
</feature>
<accession>A0A6J2SVS9</accession>
<sequence length="847" mass="93644">MKSSIRPLRSMRPTHLQLLLLLLLLMLMLCSSGDARRSRIELEAAARDNLADLVPVVIQLAPASMPESDKTKSTDSIGSGPADPSQKNDQSLYVANANANGLRGATTKTKLADDASHADSDASMPLLSYPEQGQGQEQGLGLGLGQGLGQEEVGIPLPLAGQPNYHNHNSVEECDPDLLGFEIITGYVFSAPGRLLDSLPGTLMLTDCLESCQTNETCQSVNYETGLCVLFSSNADILPGALTKSQFPVFTIYAQKTCLGVRPCARAWCIDRVQNYRLDGHAKRVVSVTSRRDCLELCLGETEFICRSANYYRDSNTCELAEMDRFTLAGSNAFQAHAGTEYLENNCAEEPNKLCEFKRLPGRILKTVDSVYQDIGSVDECRELCLNSPYRCHSYDYGDTGDMVCRLSHHSRATLSDVQDPYLEVPEAATYELSSCYNVTIECGAGDMVARIRTSKLFDGKVYAKGSPKSCSVDVSSALDFEIRMGYQNLECNVRQSGAGRYMNDVVIQHHDTIVTSSDLGLAVTCQYDLTNKSVTNDVDLGVKGDVETALSEEVIVDSPNVLMRISSRDGSDMMRSAEVGDPLALHFEIVDQQSPYEIFVRELVAMDGADNAEITLIDAQGCPTDHLIMGPILKSGQSGKILFSNFDAFKFPSSDVVQFRALVTPCMPSCEPVNCQQDDITAEFRTQLSYGRRRRRETYAQSNVVGHHQHKLWRTSREARAGLVQNKTSQEDLLLVQSIQITDKFGFVKKQQQQQQQQQKQQTNKIKDYDSYDNVLFVNEGVPGLCFDGIGFIVAATVFFVAQFIVIAIWSYLYRRRQIQQPYVNQFLNGATDYRGNGSNNIAFAK</sequence>
<dbReference type="RefSeq" id="XP_023164653.2">
    <property type="nucleotide sequence ID" value="XM_023308885.2"/>
</dbReference>
<reference evidence="7 8" key="1">
    <citation type="submission" date="2025-04" db="UniProtKB">
        <authorList>
            <consortium name="RefSeq"/>
        </authorList>
    </citation>
    <scope>IDENTIFICATION</scope>
    <source>
        <strain evidence="7 8">15085-1641.00</strain>
        <tissue evidence="7 8">Whole body</tissue>
    </source>
</reference>
<proteinExistence type="predicted"/>
<dbReference type="CDD" id="cd01099">
    <property type="entry name" value="PAN_AP_HGF"/>
    <property type="match status" value="1"/>
</dbReference>
<dbReference type="RefSeq" id="XP_030081266.1">
    <property type="nucleotide sequence ID" value="XM_030225406.1"/>
</dbReference>
<dbReference type="PROSITE" id="PS50948">
    <property type="entry name" value="PAN"/>
    <property type="match status" value="3"/>
</dbReference>
<dbReference type="RefSeq" id="XP_023164651.2">
    <property type="nucleotide sequence ID" value="XM_023308883.2"/>
</dbReference>
<evidence type="ECO:0000313" key="8">
    <source>
        <dbReference type="RefSeq" id="XP_023164653.2"/>
    </source>
</evidence>
<feature type="domain" description="ZP" evidence="5">
    <location>
        <begin position="442"/>
        <end position="683"/>
    </location>
</feature>
<dbReference type="Gene3D" id="3.50.4.10">
    <property type="entry name" value="Hepatocyte Growth Factor"/>
    <property type="match status" value="2"/>
</dbReference>
<protein>
    <submittedName>
        <fullName evidence="7 8">Uncharacterized protein LOC111595245</fullName>
    </submittedName>
    <submittedName>
        <fullName evidence="9 10">Uncharacterized protein LOC115483436</fullName>
    </submittedName>
</protein>
<feature type="domain" description="Apple" evidence="4">
    <location>
        <begin position="355"/>
        <end position="436"/>
    </location>
</feature>
<dbReference type="GO" id="GO:0009653">
    <property type="term" value="P:anatomical structure morphogenesis"/>
    <property type="evidence" value="ECO:0007669"/>
    <property type="project" value="TreeGrafter"/>
</dbReference>
<dbReference type="KEGG" id="dhe:115483436"/>
<feature type="compositionally biased region" description="Gly residues" evidence="1">
    <location>
        <begin position="136"/>
        <end position="147"/>
    </location>
</feature>
<feature type="chain" id="PRO_5044642591" evidence="3">
    <location>
        <begin position="36"/>
        <end position="847"/>
    </location>
</feature>
<dbReference type="FunFam" id="3.50.4.10:FF:000009">
    <property type="entry name" value="GG11699"/>
    <property type="match status" value="1"/>
</dbReference>
<organism evidence="6 9">
    <name type="scientific">Drosophila hydei</name>
    <name type="common">Fruit fly</name>
    <dbReference type="NCBI Taxonomy" id="7224"/>
    <lineage>
        <taxon>Eukaryota</taxon>
        <taxon>Metazoa</taxon>
        <taxon>Ecdysozoa</taxon>
        <taxon>Arthropoda</taxon>
        <taxon>Hexapoda</taxon>
        <taxon>Insecta</taxon>
        <taxon>Pterygota</taxon>
        <taxon>Neoptera</taxon>
        <taxon>Endopterygota</taxon>
        <taxon>Diptera</taxon>
        <taxon>Brachycera</taxon>
        <taxon>Muscomorpha</taxon>
        <taxon>Ephydroidea</taxon>
        <taxon>Drosophilidae</taxon>
        <taxon>Drosophila</taxon>
    </lineage>
</organism>
<feature type="transmembrane region" description="Helical" evidence="2">
    <location>
        <begin position="790"/>
        <end position="814"/>
    </location>
</feature>
<evidence type="ECO:0000313" key="7">
    <source>
        <dbReference type="RefSeq" id="XP_023164651.2"/>
    </source>
</evidence>
<dbReference type="PANTHER" id="PTHR47327:SF2">
    <property type="entry name" value="FI18240P1-RELATED"/>
    <property type="match status" value="1"/>
</dbReference>
<dbReference type="SMART" id="SM00241">
    <property type="entry name" value="ZP"/>
    <property type="match status" value="1"/>
</dbReference>
<gene>
    <name evidence="9 10" type="primary">LOC115483436</name>
    <name evidence="7 8" type="synonym">LOC111595245</name>
</gene>
<evidence type="ECO:0000313" key="10">
    <source>
        <dbReference type="RefSeq" id="XP_030081267.1"/>
    </source>
</evidence>
<keyword evidence="2" id="KW-0812">Transmembrane</keyword>
<feature type="compositionally biased region" description="Basic and acidic residues" evidence="1">
    <location>
        <begin position="110"/>
        <end position="120"/>
    </location>
</feature>
<name>A0A6J2SVS9_DROHY</name>
<dbReference type="Pfam" id="PF00024">
    <property type="entry name" value="PAN_1"/>
    <property type="match status" value="3"/>
</dbReference>
<dbReference type="KEGG" id="dhe:111595245"/>
<evidence type="ECO:0000259" key="5">
    <source>
        <dbReference type="PROSITE" id="PS51034"/>
    </source>
</evidence>
<dbReference type="PANTHER" id="PTHR47327">
    <property type="entry name" value="FI18240P1-RELATED"/>
    <property type="match status" value="1"/>
</dbReference>
<evidence type="ECO:0000259" key="4">
    <source>
        <dbReference type="PROSITE" id="PS50948"/>
    </source>
</evidence>
<dbReference type="InterPro" id="IPR001507">
    <property type="entry name" value="ZP_dom"/>
</dbReference>